<feature type="binding site" evidence="6">
    <location>
        <begin position="118"/>
        <end position="121"/>
    </location>
    <ligand>
        <name>GTP</name>
        <dbReference type="ChEBI" id="CHEBI:37565"/>
    </ligand>
</feature>
<evidence type="ECO:0000256" key="4">
    <source>
        <dbReference type="ARBA" id="ARBA00022884"/>
    </source>
</evidence>
<dbReference type="Gene3D" id="3.40.50.300">
    <property type="entry name" value="P-loop containing nucleotide triphosphate hydrolases"/>
    <property type="match status" value="1"/>
</dbReference>
<feature type="binding site" evidence="6">
    <location>
        <begin position="57"/>
        <end position="61"/>
    </location>
    <ligand>
        <name>GTP</name>
        <dbReference type="ChEBI" id="CHEBI:37565"/>
    </ligand>
</feature>
<dbReference type="GO" id="GO:0000028">
    <property type="term" value="P:ribosomal small subunit assembly"/>
    <property type="evidence" value="ECO:0007669"/>
    <property type="project" value="TreeGrafter"/>
</dbReference>
<evidence type="ECO:0000256" key="5">
    <source>
        <dbReference type="ARBA" id="ARBA00023134"/>
    </source>
</evidence>
<dbReference type="Proteomes" id="UP000009399">
    <property type="component" value="Chromosome"/>
</dbReference>
<dbReference type="GO" id="GO:0043024">
    <property type="term" value="F:ribosomal small subunit binding"/>
    <property type="evidence" value="ECO:0007669"/>
    <property type="project" value="TreeGrafter"/>
</dbReference>
<dbReference type="PROSITE" id="PS51713">
    <property type="entry name" value="G_ERA"/>
    <property type="match status" value="1"/>
</dbReference>
<keyword evidence="4 6" id="KW-0694">RNA-binding</keyword>
<dbReference type="CDD" id="cd04163">
    <property type="entry name" value="Era"/>
    <property type="match status" value="1"/>
</dbReference>
<dbReference type="Pfam" id="PF01926">
    <property type="entry name" value="MMR_HSR1"/>
    <property type="match status" value="1"/>
</dbReference>
<dbReference type="NCBIfam" id="TIGR00231">
    <property type="entry name" value="small_GTP"/>
    <property type="match status" value="1"/>
</dbReference>
<feature type="region of interest" description="G1" evidence="7">
    <location>
        <begin position="10"/>
        <end position="17"/>
    </location>
</feature>
<dbReference type="EMBL" id="CP003914">
    <property type="protein sequence ID" value="AFX74276.1"/>
    <property type="molecule type" value="Genomic_DNA"/>
</dbReference>
<dbReference type="InterPro" id="IPR030388">
    <property type="entry name" value="G_ERA_dom"/>
</dbReference>
<dbReference type="InterPro" id="IPR004044">
    <property type="entry name" value="KH_dom_type_2"/>
</dbReference>
<dbReference type="GO" id="GO:0005886">
    <property type="term" value="C:plasma membrane"/>
    <property type="evidence" value="ECO:0007669"/>
    <property type="project" value="UniProtKB-SubCell"/>
</dbReference>
<evidence type="ECO:0000256" key="6">
    <source>
        <dbReference type="HAMAP-Rule" id="MF_00367"/>
    </source>
</evidence>
<comment type="subunit">
    <text evidence="6">Monomer.</text>
</comment>
<organism evidence="9 10">
    <name type="scientific">Mesomycoplasma hyorhinis SK76</name>
    <dbReference type="NCBI Taxonomy" id="1118964"/>
    <lineage>
        <taxon>Bacteria</taxon>
        <taxon>Bacillati</taxon>
        <taxon>Mycoplasmatota</taxon>
        <taxon>Mycoplasmoidales</taxon>
        <taxon>Metamycoplasmataceae</taxon>
        <taxon>Mesomycoplasma</taxon>
    </lineage>
</organism>
<comment type="subcellular location">
    <subcellularLocation>
        <location evidence="6">Cytoplasm</location>
    </subcellularLocation>
    <subcellularLocation>
        <location evidence="6">Cell membrane</location>
        <topology evidence="6">Peripheral membrane protein</topology>
    </subcellularLocation>
</comment>
<evidence type="ECO:0000259" key="8">
    <source>
        <dbReference type="PROSITE" id="PS51713"/>
    </source>
</evidence>
<evidence type="ECO:0000256" key="7">
    <source>
        <dbReference type="PROSITE-ProRule" id="PRU01050"/>
    </source>
</evidence>
<dbReference type="InterPro" id="IPR005662">
    <property type="entry name" value="GTPase_Era-like"/>
</dbReference>
<dbReference type="InterPro" id="IPR015946">
    <property type="entry name" value="KH_dom-like_a/b"/>
</dbReference>
<sequence>MKTCFVSIIGLPNSGKSTMLNTILDYDLSIVSYKPQTTRDQINGIYSEDDFQIVFVDTPGFQSENSLFSKVLNKNAISSLEDIDLALFLHPVNRKLDQTSIELAKKVLKLKNKIAILTKIDLEEDNQILAQKANELKQLGFELVLGFSEKYQVSKQDLLEEIKKYLYDSENYFDADFLTDRPMRFLAKEIIRKHLLLNIEEEIPHQVAIIINDFIENYQEKEQIYISAMIYVAKKSHIPIVVGQNGRMLEKIGKASRIELEEKLGQKVILINKVKESQNWLKDAKLIKKMGY</sequence>
<dbReference type="CDD" id="cd22534">
    <property type="entry name" value="KH-II_Era"/>
    <property type="match status" value="1"/>
</dbReference>
<dbReference type="AlphaFoldDB" id="A0AAI8FDT2"/>
<dbReference type="Gene3D" id="3.30.300.20">
    <property type="match status" value="1"/>
</dbReference>
<dbReference type="InterPro" id="IPR027417">
    <property type="entry name" value="P-loop_NTPase"/>
</dbReference>
<keyword evidence="6" id="KW-0963">Cytoplasm</keyword>
<feature type="binding site" evidence="6">
    <location>
        <begin position="10"/>
        <end position="17"/>
    </location>
    <ligand>
        <name>GTP</name>
        <dbReference type="ChEBI" id="CHEBI:37565"/>
    </ligand>
</feature>
<dbReference type="NCBIfam" id="NF000908">
    <property type="entry name" value="PRK00089.1"/>
    <property type="match status" value="1"/>
</dbReference>
<keyword evidence="6" id="KW-0699">rRNA-binding</keyword>
<evidence type="ECO:0000256" key="3">
    <source>
        <dbReference type="ARBA" id="ARBA00022741"/>
    </source>
</evidence>
<feature type="region of interest" description="G3" evidence="7">
    <location>
        <begin position="57"/>
        <end position="60"/>
    </location>
</feature>
<dbReference type="HAMAP" id="MF_00367">
    <property type="entry name" value="GTPase_Era"/>
    <property type="match status" value="1"/>
</dbReference>
<dbReference type="PANTHER" id="PTHR42698:SF1">
    <property type="entry name" value="GTPASE ERA, MITOCHONDRIAL"/>
    <property type="match status" value="1"/>
</dbReference>
<dbReference type="InterPro" id="IPR005225">
    <property type="entry name" value="Small_GTP-bd"/>
</dbReference>
<accession>A0AAI8FDT2</accession>
<keyword evidence="3 6" id="KW-0547">Nucleotide-binding</keyword>
<dbReference type="GO" id="GO:0003924">
    <property type="term" value="F:GTPase activity"/>
    <property type="evidence" value="ECO:0007669"/>
    <property type="project" value="UniProtKB-UniRule"/>
</dbReference>
<keyword evidence="6" id="KW-0472">Membrane</keyword>
<feature type="domain" description="Era-type G" evidence="8">
    <location>
        <begin position="2"/>
        <end position="168"/>
    </location>
</feature>
<keyword evidence="6" id="KW-1003">Cell membrane</keyword>
<dbReference type="GO" id="GO:0005525">
    <property type="term" value="F:GTP binding"/>
    <property type="evidence" value="ECO:0007669"/>
    <property type="project" value="UniProtKB-UniRule"/>
</dbReference>
<dbReference type="GO" id="GO:0070181">
    <property type="term" value="F:small ribosomal subunit rRNA binding"/>
    <property type="evidence" value="ECO:0007669"/>
    <property type="project" value="UniProtKB-UniRule"/>
</dbReference>
<protein>
    <recommendedName>
        <fullName evidence="2 6">GTPase Era</fullName>
    </recommendedName>
</protein>
<feature type="region of interest" description="G2" evidence="7">
    <location>
        <begin position="36"/>
        <end position="40"/>
    </location>
</feature>
<dbReference type="NCBIfam" id="TIGR00436">
    <property type="entry name" value="era"/>
    <property type="match status" value="1"/>
</dbReference>
<proteinExistence type="inferred from homology"/>
<name>A0AAI8FDT2_MESHY</name>
<dbReference type="GO" id="GO:0005829">
    <property type="term" value="C:cytosol"/>
    <property type="evidence" value="ECO:0007669"/>
    <property type="project" value="TreeGrafter"/>
</dbReference>
<keyword evidence="5 6" id="KW-0342">GTP-binding</keyword>
<dbReference type="InterPro" id="IPR009019">
    <property type="entry name" value="KH_sf_prok-type"/>
</dbReference>
<dbReference type="InterPro" id="IPR006073">
    <property type="entry name" value="GTP-bd"/>
</dbReference>
<gene>
    <name evidence="6" type="primary">era</name>
    <name evidence="9" type="ORF">MOS_351</name>
</gene>
<reference evidence="9 10" key="1">
    <citation type="journal article" date="2013" name="Genome Announc.">
        <title>Complete Genome Sequence of Mycoplasma hyorhinis Strain SK76.</title>
        <authorList>
            <person name="Goodison S."/>
            <person name="Urquidi V."/>
            <person name="Kumar D."/>
            <person name="Reyes L."/>
            <person name="Rosser C.J."/>
        </authorList>
    </citation>
    <scope>NUCLEOTIDE SEQUENCE [LARGE SCALE GENOMIC DNA]</scope>
    <source>
        <strain evidence="9 10">SK76</strain>
    </source>
</reference>
<evidence type="ECO:0000256" key="1">
    <source>
        <dbReference type="ARBA" id="ARBA00007921"/>
    </source>
</evidence>
<dbReference type="RefSeq" id="WP_013302143.1">
    <property type="nucleotide sequence ID" value="NC_019552.1"/>
</dbReference>
<evidence type="ECO:0000313" key="10">
    <source>
        <dbReference type="Proteomes" id="UP000009399"/>
    </source>
</evidence>
<dbReference type="PANTHER" id="PTHR42698">
    <property type="entry name" value="GTPASE ERA"/>
    <property type="match status" value="1"/>
</dbReference>
<dbReference type="SUPFAM" id="SSF54814">
    <property type="entry name" value="Prokaryotic type KH domain (KH-domain type II)"/>
    <property type="match status" value="1"/>
</dbReference>
<dbReference type="KEGG" id="mhs:MOS_351"/>
<evidence type="ECO:0000313" key="9">
    <source>
        <dbReference type="EMBL" id="AFX74276.1"/>
    </source>
</evidence>
<evidence type="ECO:0000256" key="2">
    <source>
        <dbReference type="ARBA" id="ARBA00020484"/>
    </source>
</evidence>
<dbReference type="Pfam" id="PF07650">
    <property type="entry name" value="KH_2"/>
    <property type="match status" value="1"/>
</dbReference>
<keyword evidence="6" id="KW-0690">Ribosome biogenesis</keyword>
<comment type="function">
    <text evidence="6">An essential GTPase that binds both GDP and GTP, with rapid nucleotide exchange. Plays a role in 16S rRNA processing and 30S ribosomal subunit biogenesis and possibly also in cell cycle regulation and energy metabolism.</text>
</comment>
<feature type="region of interest" description="G5" evidence="7">
    <location>
        <begin position="147"/>
        <end position="149"/>
    </location>
</feature>
<feature type="region of interest" description="G4" evidence="7">
    <location>
        <begin position="118"/>
        <end position="121"/>
    </location>
</feature>
<dbReference type="GeneID" id="93248467"/>
<dbReference type="SUPFAM" id="SSF52540">
    <property type="entry name" value="P-loop containing nucleoside triphosphate hydrolases"/>
    <property type="match status" value="1"/>
</dbReference>
<comment type="similarity">
    <text evidence="1 6 7">Belongs to the TRAFAC class TrmE-Era-EngA-EngB-Septin-like GTPase superfamily. Era GTPase family.</text>
</comment>